<comment type="caution">
    <text evidence="2">The sequence shown here is derived from an EMBL/GenBank/DDBJ whole genome shotgun (WGS) entry which is preliminary data.</text>
</comment>
<reference evidence="2" key="1">
    <citation type="submission" date="2023-03" db="EMBL/GenBank/DDBJ databases">
        <title>Chitinimonas shenzhenensis gen. nov., sp. nov., a novel member of family Burkholderiaceae isolated from activated sludge collected in Shen Zhen, China.</title>
        <authorList>
            <person name="Wang X."/>
        </authorList>
    </citation>
    <scope>NUCLEOTIDE SEQUENCE</scope>
    <source>
        <strain evidence="2">DQS-5</strain>
    </source>
</reference>
<dbReference type="Proteomes" id="UP001172778">
    <property type="component" value="Unassembled WGS sequence"/>
</dbReference>
<feature type="region of interest" description="Disordered" evidence="1">
    <location>
        <begin position="1"/>
        <end position="20"/>
    </location>
</feature>
<organism evidence="2 3">
    <name type="scientific">Parachitinimonas caeni</name>
    <dbReference type="NCBI Taxonomy" id="3031301"/>
    <lineage>
        <taxon>Bacteria</taxon>
        <taxon>Pseudomonadati</taxon>
        <taxon>Pseudomonadota</taxon>
        <taxon>Betaproteobacteria</taxon>
        <taxon>Neisseriales</taxon>
        <taxon>Chitinibacteraceae</taxon>
        <taxon>Parachitinimonas</taxon>
    </lineage>
</organism>
<evidence type="ECO:0000256" key="1">
    <source>
        <dbReference type="SAM" id="MobiDB-lite"/>
    </source>
</evidence>
<protein>
    <submittedName>
        <fullName evidence="2">Uncharacterized protein</fullName>
    </submittedName>
</protein>
<proteinExistence type="predicted"/>
<evidence type="ECO:0000313" key="3">
    <source>
        <dbReference type="Proteomes" id="UP001172778"/>
    </source>
</evidence>
<dbReference type="EMBL" id="JARRAF010000015">
    <property type="protein sequence ID" value="MDK2125153.1"/>
    <property type="molecule type" value="Genomic_DNA"/>
</dbReference>
<dbReference type="RefSeq" id="WP_284101465.1">
    <property type="nucleotide sequence ID" value="NZ_JARRAF010000015.1"/>
</dbReference>
<accession>A0ABT7E1F2</accession>
<sequence length="287" mass="31157">MDLNQRSRQGLFGGSQDGEFDSMDQPIQNIANLNKRFLMKNKLPVMLAALMGACMLTSANAEVLGTYPCPTLSSWIPTDYAGCQAGVGSCITPWKDAGLQPWPGVPGYFRGCPVVDPLKPRPQFHMPDVEMSTSPPAVSGTVVVPLETDGMSRPVVVMATASTPDQAIGGTIVDGDIFEKIPSGEDRHYYRYTHTPLVMGHRFVGLGRWNFYATARDRQGMQTIKQGINVITRCPDGYYADAKPQCPAKDPTAAGAACVQNDRSSFFCVPPFKYATDATHVSENSPK</sequence>
<gene>
    <name evidence="2" type="ORF">PZA18_13945</name>
</gene>
<keyword evidence="3" id="KW-1185">Reference proteome</keyword>
<evidence type="ECO:0000313" key="2">
    <source>
        <dbReference type="EMBL" id="MDK2125153.1"/>
    </source>
</evidence>
<name>A0ABT7E1F2_9NEIS</name>